<comment type="caution">
    <text evidence="2">The sequence shown here is derived from an EMBL/GenBank/DDBJ whole genome shotgun (WGS) entry which is preliminary data.</text>
</comment>
<organism evidence="2 3">
    <name type="scientific">Astrephomene gubernaculifera</name>
    <dbReference type="NCBI Taxonomy" id="47775"/>
    <lineage>
        <taxon>Eukaryota</taxon>
        <taxon>Viridiplantae</taxon>
        <taxon>Chlorophyta</taxon>
        <taxon>core chlorophytes</taxon>
        <taxon>Chlorophyceae</taxon>
        <taxon>CS clade</taxon>
        <taxon>Chlamydomonadales</taxon>
        <taxon>Astrephomenaceae</taxon>
        <taxon>Astrephomene</taxon>
    </lineage>
</organism>
<accession>A0AAD3HIN9</accession>
<evidence type="ECO:0000313" key="3">
    <source>
        <dbReference type="Proteomes" id="UP001054857"/>
    </source>
</evidence>
<feature type="compositionally biased region" description="Gly residues" evidence="1">
    <location>
        <begin position="772"/>
        <end position="781"/>
    </location>
</feature>
<feature type="compositionally biased region" description="Gly residues" evidence="1">
    <location>
        <begin position="427"/>
        <end position="443"/>
    </location>
</feature>
<proteinExistence type="predicted"/>
<feature type="compositionally biased region" description="Low complexity" evidence="1">
    <location>
        <begin position="635"/>
        <end position="644"/>
    </location>
</feature>
<feature type="region of interest" description="Disordered" evidence="1">
    <location>
        <begin position="156"/>
        <end position="194"/>
    </location>
</feature>
<sequence length="925" mass="90305">MDAKQHYNGDKRNSLTEMEGLTRKSVNWARRKHAATDDLQAVGDAGTPPLVAPHESIACSRAFHRTTSITSTTGGISKPGSMYGVRYGRMGSGTSHNGSTAFGAGGGGSMAGEAADGGSGGGAPGQSERSRSLPARAAASRATSVGPLTVNVGGSFALSSSASPNRPATSDMYGGGASPPPSTPSSPSKVGLSARQRAMIDASHVGTFRFARIRQPPPGSGGGGSAAANGTTCDGDDRSMSPSPAAPAPAANGLRTGANVMVAVSGFQSPLAPYRRTAPPLPAANYGPSGASPAPPMLGPQASNAAFASALLHELNAPLIDHNGGGGGGGGGTASGADASAAACRDGGGAAVEMMERSAASVGGIGVGGIGSAATMRTEVLASFVRPGRGVVLQPGLQQLQPTSEPDVSDAAEALLLGSSAPLGPSPKGGGGPHMGGGGGGPLGDPAFDPAAASSALIDAELAPLLREVAEINVKPEVRAALGSLDDRAIKQLFAATSRRVEHLPCTPVSLSSGAGLLMPLPGPKGVPGFRVNHKGQVHPTAIIKAGRFFRDAQAAAAGGKSAEAALLQSLLDEDPDSISPKTRALLVAHGPAATLELVEAEEREAAAAAAAAAPPSTSMYGTCVGGGGGGSPWRVSSPRVSLSPRRRSTAGGGDHHYYHGRAVGGCGGGGGGASRPCSPPYSHLVGPHGGASAHAGHPAAPSPQHGHALKSQATTHNARQHHAEHVKETVAAPANTHGVSGGGGGGGGGGGAAGGVPWPDPRFASHTGSQGSVGGGGGDGQHSTPQHSSSSPQPPTTTTTADGDVPQGARLVYDSGGGGSGRQSPRAADLRVRIGALADSGSGAAGASSPDSCGAFAGGAGVAAAAAAVSTRSGGGSGTDRSEDPLEDRRRRLGRMMAELDAEQVTSAAAAALPASALNVKRGA</sequence>
<dbReference type="AlphaFoldDB" id="A0AAD3HIN9"/>
<gene>
    <name evidence="2" type="ORF">Agub_g2935</name>
</gene>
<feature type="region of interest" description="Disordered" evidence="1">
    <location>
        <begin position="628"/>
        <end position="659"/>
    </location>
</feature>
<feature type="region of interest" description="Disordered" evidence="1">
    <location>
        <begin position="212"/>
        <end position="252"/>
    </location>
</feature>
<keyword evidence="3" id="KW-1185">Reference proteome</keyword>
<reference evidence="2 3" key="1">
    <citation type="journal article" date="2021" name="Sci. Rep.">
        <title>Genome sequencing of the multicellular alga Astrephomene provides insights into convergent evolution of germ-soma differentiation.</title>
        <authorList>
            <person name="Yamashita S."/>
            <person name="Yamamoto K."/>
            <person name="Matsuzaki R."/>
            <person name="Suzuki S."/>
            <person name="Yamaguchi H."/>
            <person name="Hirooka S."/>
            <person name="Minakuchi Y."/>
            <person name="Miyagishima S."/>
            <person name="Kawachi M."/>
            <person name="Toyoda A."/>
            <person name="Nozaki H."/>
        </authorList>
    </citation>
    <scope>NUCLEOTIDE SEQUENCE [LARGE SCALE GENOMIC DNA]</scope>
    <source>
        <strain evidence="2 3">NIES-4017</strain>
    </source>
</reference>
<name>A0AAD3HIN9_9CHLO</name>
<feature type="region of interest" description="Disordered" evidence="1">
    <location>
        <begin position="98"/>
        <end position="142"/>
    </location>
</feature>
<feature type="compositionally biased region" description="Basic and acidic residues" evidence="1">
    <location>
        <begin position="881"/>
        <end position="891"/>
    </location>
</feature>
<evidence type="ECO:0000313" key="2">
    <source>
        <dbReference type="EMBL" id="GFR42093.1"/>
    </source>
</evidence>
<feature type="compositionally biased region" description="Polar residues" evidence="1">
    <location>
        <begin position="157"/>
        <end position="168"/>
    </location>
</feature>
<feature type="region of interest" description="Disordered" evidence="1">
    <location>
        <begin position="1"/>
        <end position="22"/>
    </location>
</feature>
<feature type="region of interest" description="Disordered" evidence="1">
    <location>
        <begin position="865"/>
        <end position="891"/>
    </location>
</feature>
<feature type="compositionally biased region" description="Low complexity" evidence="1">
    <location>
        <begin position="132"/>
        <end position="142"/>
    </location>
</feature>
<evidence type="ECO:0000256" key="1">
    <source>
        <dbReference type="SAM" id="MobiDB-lite"/>
    </source>
</evidence>
<feature type="compositionally biased region" description="Low complexity" evidence="1">
    <location>
        <begin position="782"/>
        <end position="801"/>
    </location>
</feature>
<feature type="compositionally biased region" description="Gly residues" evidence="1">
    <location>
        <begin position="740"/>
        <end position="755"/>
    </location>
</feature>
<protein>
    <submittedName>
        <fullName evidence="2">Uncharacterized protein</fullName>
    </submittedName>
</protein>
<dbReference type="Proteomes" id="UP001054857">
    <property type="component" value="Unassembled WGS sequence"/>
</dbReference>
<feature type="compositionally biased region" description="Gly residues" evidence="1">
    <location>
        <begin position="103"/>
        <end position="124"/>
    </location>
</feature>
<feature type="region of interest" description="Disordered" evidence="1">
    <location>
        <begin position="418"/>
        <end position="448"/>
    </location>
</feature>
<feature type="compositionally biased region" description="Low complexity" evidence="1">
    <location>
        <begin position="691"/>
        <end position="707"/>
    </location>
</feature>
<feature type="compositionally biased region" description="Basic and acidic residues" evidence="1">
    <location>
        <begin position="1"/>
        <end position="14"/>
    </location>
</feature>
<feature type="region of interest" description="Disordered" evidence="1">
    <location>
        <begin position="681"/>
        <end position="831"/>
    </location>
</feature>
<dbReference type="EMBL" id="BMAR01000002">
    <property type="protein sequence ID" value="GFR42093.1"/>
    <property type="molecule type" value="Genomic_DNA"/>
</dbReference>